<dbReference type="Gene3D" id="2.160.20.10">
    <property type="entry name" value="Single-stranded right-handed beta-helix, Pectin lyase-like"/>
    <property type="match status" value="1"/>
</dbReference>
<dbReference type="SUPFAM" id="SSF49899">
    <property type="entry name" value="Concanavalin A-like lectins/glucanases"/>
    <property type="match status" value="1"/>
</dbReference>
<dbReference type="InterPro" id="IPR011050">
    <property type="entry name" value="Pectin_lyase_fold/virulence"/>
</dbReference>
<keyword evidence="1" id="KW-0378">Hydrolase</keyword>
<dbReference type="Proteomes" id="UP000677305">
    <property type="component" value="Chromosome"/>
</dbReference>
<sequence>MMKKIKSTIGLLVGLLVVLISMFTLSLMFQVEVFAAPDLPQDATGAPTISEVVSYTYYADPVNGDDVNGNGSSSNPYKTFQKALDKAVVKKDAGYNTKVILKDGTYNEEVILQNSNYAAWYRMDDRSGNTAFDYSGRGNSGTLFSGTTWNANDGALEFDGKAGYVSVPDSDDFDITSKITINMTVKFNETIGNRDMKILEKLKGSANDTPYSVRIGSNSKIGLYWNGQWIESNAITWDNTKIYTIKITHDGSKVDFYYKDSDNIILSSAGSVTNTDSTVASDGELYIGRGLTGWECYFNGSIYDLYVAKNIEVDQSASLIIEAENAKNAIVSGSDVWSNWTQDGTSKRYYATWNYDWGTAPAYYYEYEGIGAPQFPELSRRREMLFVDGELYTQTLSLENMTDKTYYVDEANDRIYLQIPSSWSDLNGHTVEVSERDQLLDVMPGRKNIVLRGIVFQHANNSSRHSSGYFGAVNFYKTDNLLIDNCEINYSNFYGLTIWGETCVSANWGEIINSTNGKYDYSKNITVNNTKVNYNGHIGMWTYGVQNILMSNSEVSYNVWRLKWCDYLDGWASGGFKFMHTNICKVYNVNFFDNYATGLWMDVDNYDIIIDSVNVANNYLRGVFFEYSPGPFLIKDSQIRYTNTGKSGTYSVKEGGLVIELCDDITIQNNVIENNLRNQINVWDWAYRDDSYNFSAVPVVKLQKNRVRDIDINNNKITQDASGYMIEIPNWSDLLNTFACDYNTYSGDAPFSDLITSKTFEQWKTWTGEDQNSDYEIILNNGFESGTASWASFGSGSVATVTSPVYSGTKAGIYSGRTAAWNGPSQDILSSLNASGQGSYDIGAFVQLSSGSDIGNAVIQTIDSSGTHYFFVSGLVNNTSYTNLSGIVNVTWTGTLTSAKFYICTDTSTADIYIDDCTLQKTEIELLQNDGFESGTASWASFGSGSVATVTSPVYSGTKAGIYSGRTAAWNGPSQDILSSLNANGQGSYDIGAFVQLSSGSDIGNVVIQTIDSSGTHYFFVSGLVNNTSYTNLSGIVNVTWTGTLTSAKFYICTDTSTADIYADDCTLQKIN</sequence>
<dbReference type="InterPro" id="IPR012334">
    <property type="entry name" value="Pectin_lyas_fold"/>
</dbReference>
<reference evidence="4 5" key="1">
    <citation type="submission" date="2020-07" db="EMBL/GenBank/DDBJ databases">
        <title>Vallitalea guaymasensis genome.</title>
        <authorList>
            <person name="Postec A."/>
        </authorList>
    </citation>
    <scope>NUCLEOTIDE SEQUENCE [LARGE SCALE GENOMIC DNA]</scope>
    <source>
        <strain evidence="4 5">Ra1766G1</strain>
    </source>
</reference>
<evidence type="ECO:0000256" key="1">
    <source>
        <dbReference type="ARBA" id="ARBA00022801"/>
    </source>
</evidence>
<dbReference type="SUPFAM" id="SSF51126">
    <property type="entry name" value="Pectin lyase-like"/>
    <property type="match status" value="1"/>
</dbReference>
<dbReference type="Pfam" id="PF13229">
    <property type="entry name" value="Beta_helix"/>
    <property type="match status" value="1"/>
</dbReference>
<organism evidence="4 5">
    <name type="scientific">Vallitalea guaymasensis</name>
    <dbReference type="NCBI Taxonomy" id="1185412"/>
    <lineage>
        <taxon>Bacteria</taxon>
        <taxon>Bacillati</taxon>
        <taxon>Bacillota</taxon>
        <taxon>Clostridia</taxon>
        <taxon>Lachnospirales</taxon>
        <taxon>Vallitaleaceae</taxon>
        <taxon>Vallitalea</taxon>
    </lineage>
</organism>
<dbReference type="SMART" id="SM00710">
    <property type="entry name" value="PbH1"/>
    <property type="match status" value="7"/>
</dbReference>
<protein>
    <submittedName>
        <fullName evidence="4">Carbohydrate binding domain-containing protein</fullName>
    </submittedName>
</protein>
<dbReference type="SUPFAM" id="SSF49785">
    <property type="entry name" value="Galactose-binding domain-like"/>
    <property type="match status" value="2"/>
</dbReference>
<proteinExistence type="predicted"/>
<dbReference type="AlphaFoldDB" id="A0A8J8MEV5"/>
<dbReference type="InterPro" id="IPR013320">
    <property type="entry name" value="ConA-like_dom_sf"/>
</dbReference>
<dbReference type="RefSeq" id="WP_212691600.1">
    <property type="nucleotide sequence ID" value="NZ_CP058561.1"/>
</dbReference>
<dbReference type="Gene3D" id="3.30.1910.20">
    <property type="entry name" value="asparaginyl-tRNA synthetase, N-terminal domain"/>
    <property type="match status" value="1"/>
</dbReference>
<keyword evidence="5" id="KW-1185">Reference proteome</keyword>
<dbReference type="EMBL" id="CP058561">
    <property type="protein sequence ID" value="QUH31636.1"/>
    <property type="molecule type" value="Genomic_DNA"/>
</dbReference>
<feature type="domain" description="Right handed beta helix" evidence="3">
    <location>
        <begin position="519"/>
        <end position="642"/>
    </location>
</feature>
<dbReference type="Gene3D" id="2.60.120.260">
    <property type="entry name" value="Galactose-binding domain-like"/>
    <property type="match status" value="2"/>
</dbReference>
<evidence type="ECO:0000259" key="3">
    <source>
        <dbReference type="Pfam" id="PF13229"/>
    </source>
</evidence>
<dbReference type="KEGG" id="vgu:HYG85_22975"/>
<dbReference type="Gene3D" id="2.60.120.200">
    <property type="match status" value="1"/>
</dbReference>
<dbReference type="GO" id="GO:0016798">
    <property type="term" value="F:hydrolase activity, acting on glycosyl bonds"/>
    <property type="evidence" value="ECO:0007669"/>
    <property type="project" value="InterPro"/>
</dbReference>
<evidence type="ECO:0000313" key="4">
    <source>
        <dbReference type="EMBL" id="QUH31636.1"/>
    </source>
</evidence>
<feature type="domain" description="CBM-cenC" evidence="2">
    <location>
        <begin position="925"/>
        <end position="1057"/>
    </location>
</feature>
<dbReference type="Pfam" id="PF02018">
    <property type="entry name" value="CBM_4_9"/>
    <property type="match status" value="2"/>
</dbReference>
<dbReference type="InterPro" id="IPR006626">
    <property type="entry name" value="PbH1"/>
</dbReference>
<accession>A0A8J8MEV5</accession>
<gene>
    <name evidence="4" type="ORF">HYG85_22975</name>
</gene>
<evidence type="ECO:0000313" key="5">
    <source>
        <dbReference type="Proteomes" id="UP000677305"/>
    </source>
</evidence>
<name>A0A8J8MEV5_9FIRM</name>
<evidence type="ECO:0000259" key="2">
    <source>
        <dbReference type="Pfam" id="PF02018"/>
    </source>
</evidence>
<dbReference type="InterPro" id="IPR039448">
    <property type="entry name" value="Beta_helix"/>
</dbReference>
<feature type="domain" description="CBM-cenC" evidence="2">
    <location>
        <begin position="776"/>
        <end position="908"/>
    </location>
</feature>
<dbReference type="InterPro" id="IPR003305">
    <property type="entry name" value="CenC_carb-bd"/>
</dbReference>
<dbReference type="InterPro" id="IPR008979">
    <property type="entry name" value="Galactose-bd-like_sf"/>
</dbReference>